<evidence type="ECO:0000313" key="1">
    <source>
        <dbReference type="EMBL" id="QFG38045.1"/>
    </source>
</evidence>
<accession>A0AAE6NZD9</accession>
<name>A0AAE6NZD9_PARPN</name>
<organism evidence="1 2">
    <name type="scientific">Paracoccus pantotrophus</name>
    <name type="common">Thiosphaera pantotropha</name>
    <dbReference type="NCBI Taxonomy" id="82367"/>
    <lineage>
        <taxon>Bacteria</taxon>
        <taxon>Pseudomonadati</taxon>
        <taxon>Pseudomonadota</taxon>
        <taxon>Alphaproteobacteria</taxon>
        <taxon>Rhodobacterales</taxon>
        <taxon>Paracoccaceae</taxon>
        <taxon>Paracoccus</taxon>
    </lineage>
</organism>
<dbReference type="EMBL" id="CP044426">
    <property type="protein sequence ID" value="QFG38045.1"/>
    <property type="molecule type" value="Genomic_DNA"/>
</dbReference>
<dbReference type="Proteomes" id="UP000326453">
    <property type="component" value="Chromosome 1"/>
</dbReference>
<sequence>MNRIGICGVGLPSSGFPLGVFDWGGVSLWRRPFFIASFRQRCGLFPHGIGDRPIYSENGEDAGTG</sequence>
<proteinExistence type="predicted"/>
<dbReference type="AlphaFoldDB" id="A0AAE6NZD9"/>
<evidence type="ECO:0000313" key="2">
    <source>
        <dbReference type="Proteomes" id="UP000326453"/>
    </source>
</evidence>
<dbReference type="KEGG" id="ppan:ESD82_18495"/>
<gene>
    <name evidence="1" type="ORF">ESD82_18495</name>
</gene>
<protein>
    <submittedName>
        <fullName evidence="1">Uncharacterized protein</fullName>
    </submittedName>
</protein>
<dbReference type="RefSeq" id="WP_147427662.1">
    <property type="nucleotide sequence ID" value="NZ_CP044426.1"/>
</dbReference>
<reference evidence="1 2" key="1">
    <citation type="submission" date="2019-01" db="EMBL/GenBank/DDBJ databases">
        <title>Complete Genome Sequence and Annotation of the Paracoccus pantotrophus type strain DSM 2944.</title>
        <authorList>
            <person name="Bockwoldt J.A."/>
            <person name="Zimmermann M."/>
            <person name="Tiso T."/>
            <person name="Blank L.M."/>
        </authorList>
    </citation>
    <scope>NUCLEOTIDE SEQUENCE [LARGE SCALE GENOMIC DNA]</scope>
    <source>
        <strain evidence="1 2">DSM 2944</strain>
    </source>
</reference>
<dbReference type="GeneID" id="51372586"/>